<accession>A0ABV5YC94</accession>
<evidence type="ECO:0000256" key="9">
    <source>
        <dbReference type="ARBA" id="ARBA00030757"/>
    </source>
</evidence>
<evidence type="ECO:0000256" key="6">
    <source>
        <dbReference type="ARBA" id="ARBA00022603"/>
    </source>
</evidence>
<evidence type="ECO:0000313" key="13">
    <source>
        <dbReference type="Proteomes" id="UP001589627"/>
    </source>
</evidence>
<reference evidence="12 13" key="1">
    <citation type="submission" date="2024-09" db="EMBL/GenBank/DDBJ databases">
        <authorList>
            <person name="Sun Q."/>
            <person name="Mori K."/>
        </authorList>
    </citation>
    <scope>NUCLEOTIDE SEQUENCE [LARGE SCALE GENOMIC DNA]</scope>
    <source>
        <strain evidence="12 13">TBRC 0563</strain>
    </source>
</reference>
<name>A0ABV5YC94_9ACTN</name>
<organism evidence="12 13">
    <name type="scientific">Actinoallomurus acaciae</name>
    <dbReference type="NCBI Taxonomy" id="502577"/>
    <lineage>
        <taxon>Bacteria</taxon>
        <taxon>Bacillati</taxon>
        <taxon>Actinomycetota</taxon>
        <taxon>Actinomycetes</taxon>
        <taxon>Streptosporangiales</taxon>
        <taxon>Thermomonosporaceae</taxon>
        <taxon>Actinoallomurus</taxon>
    </lineage>
</organism>
<keyword evidence="8" id="KW-0949">S-adenosyl-L-methionine</keyword>
<dbReference type="RefSeq" id="WP_378198779.1">
    <property type="nucleotide sequence ID" value="NZ_JBHLZP010000056.1"/>
</dbReference>
<keyword evidence="13" id="KW-1185">Reference proteome</keyword>
<proteinExistence type="inferred from homology"/>
<evidence type="ECO:0000256" key="7">
    <source>
        <dbReference type="ARBA" id="ARBA00022679"/>
    </source>
</evidence>
<evidence type="ECO:0000313" key="12">
    <source>
        <dbReference type="EMBL" id="MFB9832661.1"/>
    </source>
</evidence>
<keyword evidence="6 12" id="KW-0489">Methyltransferase</keyword>
<dbReference type="CDD" id="cd02440">
    <property type="entry name" value="AdoMet_MTases"/>
    <property type="match status" value="1"/>
</dbReference>
<dbReference type="Proteomes" id="UP001589627">
    <property type="component" value="Unassembled WGS sequence"/>
</dbReference>
<evidence type="ECO:0000256" key="8">
    <source>
        <dbReference type="ARBA" id="ARBA00022691"/>
    </source>
</evidence>
<keyword evidence="7" id="KW-0808">Transferase</keyword>
<dbReference type="EC" id="2.1.1.77" evidence="3"/>
<dbReference type="EMBL" id="JBHLZP010000056">
    <property type="protein sequence ID" value="MFB9832661.1"/>
    <property type="molecule type" value="Genomic_DNA"/>
</dbReference>
<dbReference type="GO" id="GO:0008168">
    <property type="term" value="F:methyltransferase activity"/>
    <property type="evidence" value="ECO:0007669"/>
    <property type="project" value="UniProtKB-KW"/>
</dbReference>
<evidence type="ECO:0000256" key="11">
    <source>
        <dbReference type="ARBA" id="ARBA00031350"/>
    </source>
</evidence>
<dbReference type="SUPFAM" id="SSF53335">
    <property type="entry name" value="S-adenosyl-L-methionine-dependent methyltransferases"/>
    <property type="match status" value="1"/>
</dbReference>
<comment type="caution">
    <text evidence="12">The sequence shown here is derived from an EMBL/GenBank/DDBJ whole genome shotgun (WGS) entry which is preliminary data.</text>
</comment>
<evidence type="ECO:0000256" key="1">
    <source>
        <dbReference type="ARBA" id="ARBA00004496"/>
    </source>
</evidence>
<gene>
    <name evidence="12" type="ORF">ACFFNX_10725</name>
</gene>
<evidence type="ECO:0000256" key="10">
    <source>
        <dbReference type="ARBA" id="ARBA00031323"/>
    </source>
</evidence>
<dbReference type="PANTHER" id="PTHR11579">
    <property type="entry name" value="PROTEIN-L-ISOASPARTATE O-METHYLTRANSFERASE"/>
    <property type="match status" value="1"/>
</dbReference>
<comment type="subcellular location">
    <subcellularLocation>
        <location evidence="1">Cytoplasm</location>
    </subcellularLocation>
</comment>
<evidence type="ECO:0000256" key="4">
    <source>
        <dbReference type="ARBA" id="ARBA00013346"/>
    </source>
</evidence>
<sequence>MASAPSIVAQMLEQLDVQSGHRILEIGAGTGYNATLPAHLAGPDGYVTTLDIDEDLVDTAGHGLAAVGYGTVHVVCGDGEYGHSDGAPYDRLIVTAGAWDVPPPWSDQLTTGGRIAVPLRVRGLTRSVALERADGVCAYGLHREQPADR</sequence>
<comment type="similarity">
    <text evidence="2">Belongs to the methyltransferase superfamily. L-isoaspartyl/D-aspartyl protein methyltransferase family.</text>
</comment>
<dbReference type="InterPro" id="IPR029063">
    <property type="entry name" value="SAM-dependent_MTases_sf"/>
</dbReference>
<evidence type="ECO:0000256" key="2">
    <source>
        <dbReference type="ARBA" id="ARBA00005369"/>
    </source>
</evidence>
<dbReference type="Gene3D" id="3.40.50.150">
    <property type="entry name" value="Vaccinia Virus protein VP39"/>
    <property type="match status" value="1"/>
</dbReference>
<dbReference type="PANTHER" id="PTHR11579:SF0">
    <property type="entry name" value="PROTEIN-L-ISOASPARTATE(D-ASPARTATE) O-METHYLTRANSFERASE"/>
    <property type="match status" value="1"/>
</dbReference>
<keyword evidence="5" id="KW-0963">Cytoplasm</keyword>
<dbReference type="Pfam" id="PF01135">
    <property type="entry name" value="PCMT"/>
    <property type="match status" value="1"/>
</dbReference>
<dbReference type="InterPro" id="IPR000682">
    <property type="entry name" value="PCMT"/>
</dbReference>
<evidence type="ECO:0000256" key="5">
    <source>
        <dbReference type="ARBA" id="ARBA00022490"/>
    </source>
</evidence>
<evidence type="ECO:0000256" key="3">
    <source>
        <dbReference type="ARBA" id="ARBA00011890"/>
    </source>
</evidence>
<protein>
    <recommendedName>
        <fullName evidence="4">Protein-L-isoaspartate O-methyltransferase</fullName>
        <ecNumber evidence="3">2.1.1.77</ecNumber>
    </recommendedName>
    <alternativeName>
        <fullName evidence="11">L-isoaspartyl protein carboxyl methyltransferase</fullName>
    </alternativeName>
    <alternativeName>
        <fullName evidence="9">Protein L-isoaspartyl methyltransferase</fullName>
    </alternativeName>
    <alternativeName>
        <fullName evidence="10">Protein-beta-aspartate methyltransferase</fullName>
    </alternativeName>
</protein>
<dbReference type="GO" id="GO:0032259">
    <property type="term" value="P:methylation"/>
    <property type="evidence" value="ECO:0007669"/>
    <property type="project" value="UniProtKB-KW"/>
</dbReference>